<dbReference type="GO" id="GO:0007156">
    <property type="term" value="P:homophilic cell adhesion via plasma membrane adhesion molecules"/>
    <property type="evidence" value="ECO:0007669"/>
    <property type="project" value="InterPro"/>
</dbReference>
<dbReference type="Gene3D" id="2.60.40.60">
    <property type="entry name" value="Cadherins"/>
    <property type="match status" value="3"/>
</dbReference>
<evidence type="ECO:0000256" key="3">
    <source>
        <dbReference type="ARBA" id="ARBA00022989"/>
    </source>
</evidence>
<evidence type="ECO:0000256" key="4">
    <source>
        <dbReference type="ARBA" id="ARBA00023180"/>
    </source>
</evidence>
<dbReference type="SMART" id="SM00112">
    <property type="entry name" value="CA"/>
    <property type="match status" value="3"/>
</dbReference>
<dbReference type="Pfam" id="PF00028">
    <property type="entry name" value="Cadherin"/>
    <property type="match status" value="3"/>
</dbReference>
<dbReference type="InterPro" id="IPR015919">
    <property type="entry name" value="Cadherin-like_sf"/>
</dbReference>
<dbReference type="AlphaFoldDB" id="A0A9D4MCP1"/>
<protein>
    <recommendedName>
        <fullName evidence="6">Cadherin domain-containing protein</fullName>
    </recommendedName>
</protein>
<keyword evidence="3" id="KW-0472">Membrane</keyword>
<dbReference type="PROSITE" id="PS50268">
    <property type="entry name" value="CADHERIN_2"/>
    <property type="match status" value="3"/>
</dbReference>
<name>A0A9D4MCP1_DREPO</name>
<dbReference type="InterPro" id="IPR050174">
    <property type="entry name" value="Protocadherin/Cadherin-CA"/>
</dbReference>
<evidence type="ECO:0000256" key="2">
    <source>
        <dbReference type="ARBA" id="ARBA00022692"/>
    </source>
</evidence>
<dbReference type="Proteomes" id="UP000828390">
    <property type="component" value="Unassembled WGS sequence"/>
</dbReference>
<sequence length="508" mass="55949">MRAQVYDLGKPQLFGPEVNITIVVQRNNNPPFFINDPYTRTIAENQAVGTLVYDTSASDLDILAPFNTLTYAIIGDDSAPTYFSINSTTGDVFLTNSVQLDTQSQYQLRLLVSDGGIPSRMDSAILTVSVTRNLFSPVINPLNYEATIFEDTFIGEEIVRVLATDQDVRSPHNDIRYEAVGTNSGNTLTYFGIGSTDGSVFVRRSLTTDNNQQNEFTMFVRAFDLGVPQRSSANQATVRILVLRNRNCPVFANLPTNITISQSQNTQTRIFNVSATDLDAAGRFSTLTYSLVGDDNAAVLFNIDPNNGFIFISNTGLISDRSSVYKESCTCLQLRVRASDGGYSPCTRDSVLTVNVLRNELAPVFQPSSIYRVTILETLSTAESIFTVTARDNDLQPWVMVRVRVKVMLNCLSDGGNPRLSDTTVVIVYVNRNLFPPVFSPQQYSATILDTQAIGVPIAELSLNQPAGKHLHHCGEKQLCTSFPEHAIPNQHTGKPPCSSVRLQDFCC</sequence>
<comment type="caution">
    <text evidence="7">The sequence shown here is derived from an EMBL/GenBank/DDBJ whole genome shotgun (WGS) entry which is preliminary data.</text>
</comment>
<dbReference type="PRINTS" id="PR00205">
    <property type="entry name" value="CADHERIN"/>
</dbReference>
<comment type="subcellular location">
    <subcellularLocation>
        <location evidence="1">Membrane</location>
        <topology evidence="1">Single-pass membrane protein</topology>
    </subcellularLocation>
</comment>
<gene>
    <name evidence="7" type="ORF">DPMN_036526</name>
</gene>
<feature type="domain" description="Cadherin" evidence="6">
    <location>
        <begin position="34"/>
        <end position="139"/>
    </location>
</feature>
<keyword evidence="4" id="KW-0325">Glycoprotein</keyword>
<dbReference type="CDD" id="cd11304">
    <property type="entry name" value="Cadherin_repeat"/>
    <property type="match status" value="3"/>
</dbReference>
<keyword evidence="2" id="KW-0812">Transmembrane</keyword>
<evidence type="ECO:0000259" key="6">
    <source>
        <dbReference type="PROSITE" id="PS50268"/>
    </source>
</evidence>
<feature type="domain" description="Cadherin" evidence="6">
    <location>
        <begin position="140"/>
        <end position="251"/>
    </location>
</feature>
<feature type="domain" description="Cadherin" evidence="6">
    <location>
        <begin position="252"/>
        <end position="365"/>
    </location>
</feature>
<dbReference type="EMBL" id="JAIWYP010000002">
    <property type="protein sequence ID" value="KAH3873294.1"/>
    <property type="molecule type" value="Genomic_DNA"/>
</dbReference>
<keyword evidence="8" id="KW-1185">Reference proteome</keyword>
<reference evidence="7" key="1">
    <citation type="journal article" date="2019" name="bioRxiv">
        <title>The Genome of the Zebra Mussel, Dreissena polymorpha: A Resource for Invasive Species Research.</title>
        <authorList>
            <person name="McCartney M.A."/>
            <person name="Auch B."/>
            <person name="Kono T."/>
            <person name="Mallez S."/>
            <person name="Zhang Y."/>
            <person name="Obille A."/>
            <person name="Becker A."/>
            <person name="Abrahante J.E."/>
            <person name="Garbe J."/>
            <person name="Badalamenti J.P."/>
            <person name="Herman A."/>
            <person name="Mangelson H."/>
            <person name="Liachko I."/>
            <person name="Sullivan S."/>
            <person name="Sone E.D."/>
            <person name="Koren S."/>
            <person name="Silverstein K.A.T."/>
            <person name="Beckman K.B."/>
            <person name="Gohl D.M."/>
        </authorList>
    </citation>
    <scope>NUCLEOTIDE SEQUENCE</scope>
    <source>
        <strain evidence="7">Duluth1</strain>
        <tissue evidence="7">Whole animal</tissue>
    </source>
</reference>
<accession>A0A9D4MCP1</accession>
<dbReference type="InterPro" id="IPR002126">
    <property type="entry name" value="Cadherin-like_dom"/>
</dbReference>
<dbReference type="SUPFAM" id="SSF49313">
    <property type="entry name" value="Cadherin-like"/>
    <property type="match status" value="4"/>
</dbReference>
<evidence type="ECO:0000256" key="5">
    <source>
        <dbReference type="PROSITE-ProRule" id="PRU00043"/>
    </source>
</evidence>
<evidence type="ECO:0000313" key="7">
    <source>
        <dbReference type="EMBL" id="KAH3873294.1"/>
    </source>
</evidence>
<reference evidence="7" key="2">
    <citation type="submission" date="2020-11" db="EMBL/GenBank/DDBJ databases">
        <authorList>
            <person name="McCartney M.A."/>
            <person name="Auch B."/>
            <person name="Kono T."/>
            <person name="Mallez S."/>
            <person name="Becker A."/>
            <person name="Gohl D.M."/>
            <person name="Silverstein K.A.T."/>
            <person name="Koren S."/>
            <person name="Bechman K.B."/>
            <person name="Herman A."/>
            <person name="Abrahante J.E."/>
            <person name="Garbe J."/>
        </authorList>
    </citation>
    <scope>NUCLEOTIDE SEQUENCE</scope>
    <source>
        <strain evidence="7">Duluth1</strain>
        <tissue evidence="7">Whole animal</tissue>
    </source>
</reference>
<keyword evidence="3" id="KW-1133">Transmembrane helix</keyword>
<dbReference type="PANTHER" id="PTHR24028:SF328">
    <property type="entry name" value="CADHERIN-3"/>
    <property type="match status" value="1"/>
</dbReference>
<evidence type="ECO:0000256" key="1">
    <source>
        <dbReference type="ARBA" id="ARBA00004167"/>
    </source>
</evidence>
<dbReference type="PANTHER" id="PTHR24028">
    <property type="entry name" value="CADHERIN-87A"/>
    <property type="match status" value="1"/>
</dbReference>
<keyword evidence="5" id="KW-0106">Calcium</keyword>
<organism evidence="7 8">
    <name type="scientific">Dreissena polymorpha</name>
    <name type="common">Zebra mussel</name>
    <name type="synonym">Mytilus polymorpha</name>
    <dbReference type="NCBI Taxonomy" id="45954"/>
    <lineage>
        <taxon>Eukaryota</taxon>
        <taxon>Metazoa</taxon>
        <taxon>Spiralia</taxon>
        <taxon>Lophotrochozoa</taxon>
        <taxon>Mollusca</taxon>
        <taxon>Bivalvia</taxon>
        <taxon>Autobranchia</taxon>
        <taxon>Heteroconchia</taxon>
        <taxon>Euheterodonta</taxon>
        <taxon>Imparidentia</taxon>
        <taxon>Neoheterodontei</taxon>
        <taxon>Myida</taxon>
        <taxon>Dreissenoidea</taxon>
        <taxon>Dreissenidae</taxon>
        <taxon>Dreissena</taxon>
    </lineage>
</organism>
<dbReference type="GO" id="GO:0005886">
    <property type="term" value="C:plasma membrane"/>
    <property type="evidence" value="ECO:0007669"/>
    <property type="project" value="TreeGrafter"/>
</dbReference>
<proteinExistence type="predicted"/>
<evidence type="ECO:0000313" key="8">
    <source>
        <dbReference type="Proteomes" id="UP000828390"/>
    </source>
</evidence>
<dbReference type="GO" id="GO:0005509">
    <property type="term" value="F:calcium ion binding"/>
    <property type="evidence" value="ECO:0007669"/>
    <property type="project" value="UniProtKB-UniRule"/>
</dbReference>